<evidence type="ECO:0000256" key="1">
    <source>
        <dbReference type="SAM" id="Coils"/>
    </source>
</evidence>
<feature type="coiled-coil region" evidence="1">
    <location>
        <begin position="19"/>
        <end position="93"/>
    </location>
</feature>
<organism evidence="3 4">
    <name type="scientific">Salipaludibacillus agaradhaerens</name>
    <name type="common">Bacillus agaradhaerens</name>
    <dbReference type="NCBI Taxonomy" id="76935"/>
    <lineage>
        <taxon>Bacteria</taxon>
        <taxon>Bacillati</taxon>
        <taxon>Bacillota</taxon>
        <taxon>Bacilli</taxon>
        <taxon>Bacillales</taxon>
        <taxon>Bacillaceae</taxon>
    </lineage>
</organism>
<dbReference type="EMBL" id="JABXYM010000001">
    <property type="protein sequence ID" value="MCR6095803.1"/>
    <property type="molecule type" value="Genomic_DNA"/>
</dbReference>
<evidence type="ECO:0000313" key="3">
    <source>
        <dbReference type="EMBL" id="MCR6095803.1"/>
    </source>
</evidence>
<protein>
    <submittedName>
        <fullName evidence="3">Uncharacterized protein</fullName>
    </submittedName>
</protein>
<dbReference type="Proteomes" id="UP001057753">
    <property type="component" value="Unassembled WGS sequence"/>
</dbReference>
<gene>
    <name evidence="3" type="ORF">HXA33_04535</name>
</gene>
<comment type="caution">
    <text evidence="3">The sequence shown here is derived from an EMBL/GenBank/DDBJ whole genome shotgun (WGS) entry which is preliminary data.</text>
</comment>
<reference evidence="3" key="1">
    <citation type="submission" date="2020-06" db="EMBL/GenBank/DDBJ databases">
        <title>Insight into the genomes of haloalkaliphilic bacilli from Kenyan soda lakes.</title>
        <authorList>
            <person name="Mwirichia R."/>
            <person name="Villamizar G.C."/>
            <person name="Poehlein A."/>
            <person name="Mugweru J."/>
            <person name="Kipnyargis A."/>
            <person name="Kiplimo D."/>
            <person name="Orwa P."/>
            <person name="Daniel R."/>
        </authorList>
    </citation>
    <scope>NUCLEOTIDE SEQUENCE</scope>
    <source>
        <strain evidence="3">B1096_S55</strain>
    </source>
</reference>
<sequence length="181" mass="21536">MKQLKETNNRGDIQLYQQLLHYKAEASKHLKRLEQMEATYNVKKINELMEQKELLRKQNKKLEKMCRLLKEDKHTLKQELSSKKRRIQELTETMWKLEAGKLKDADEDSKKYIYDHREEIVANLATDMNRETISNHEEKGKIDATNHPIKSGNEPLVTENDIRKKEAHQKIFKSLHSEVKK</sequence>
<feature type="region of interest" description="Disordered" evidence="2">
    <location>
        <begin position="136"/>
        <end position="161"/>
    </location>
</feature>
<evidence type="ECO:0000256" key="2">
    <source>
        <dbReference type="SAM" id="MobiDB-lite"/>
    </source>
</evidence>
<evidence type="ECO:0000313" key="4">
    <source>
        <dbReference type="Proteomes" id="UP001057753"/>
    </source>
</evidence>
<name>A0A9Q4AZU0_SALAG</name>
<dbReference type="AlphaFoldDB" id="A0A9Q4AZU0"/>
<keyword evidence="4" id="KW-1185">Reference proteome</keyword>
<keyword evidence="1" id="KW-0175">Coiled coil</keyword>
<proteinExistence type="predicted"/>
<accession>A0A9Q4AZU0</accession>